<comment type="pathway">
    <text evidence="1">Amino-acid biosynthesis; L-methionine biosynthesis via salvage pathway; S-methyl-5-thio-alpha-D-ribose 1-phosphate from S-methyl-5'-thioadenosine (hydrolase route): step 1/2.</text>
</comment>
<evidence type="ECO:0000313" key="8">
    <source>
        <dbReference type="EMBL" id="GAA4429449.1"/>
    </source>
</evidence>
<dbReference type="SUPFAM" id="SSF53167">
    <property type="entry name" value="Purine and uridine phosphorylases"/>
    <property type="match status" value="1"/>
</dbReference>
<evidence type="ECO:0000256" key="6">
    <source>
        <dbReference type="SAM" id="MobiDB-lite"/>
    </source>
</evidence>
<dbReference type="RefSeq" id="WP_345217248.1">
    <property type="nucleotide sequence ID" value="NZ_BAABGN010000012.1"/>
</dbReference>
<evidence type="ECO:0000256" key="3">
    <source>
        <dbReference type="ARBA" id="ARBA00022605"/>
    </source>
</evidence>
<sequence length="253" mass="26374">MTDTPEVHASMADPSGRATSQGRGPLVDAIVVGAMDEETRPYSRLASAAGPVRERGRARGQVIQIGKVKILLVRSGIGLVNAAAAAVAALSECRPRALISTGSAGGLARSVDVGDVVVGETYTYAGADATAFDYVRGQVPGMPVEYDADPDRLAAARRIELPVGTLRVGQMVSGDSFVTEVNCGEVRENFPDALSTDMETTALAQVAYSYELPFLSVRGISDLCGPEAGDDFSIGLEDAAERAARVVLTTLRG</sequence>
<comment type="caution">
    <text evidence="8">The sequence shown here is derived from an EMBL/GenBank/DDBJ whole genome shotgun (WGS) entry which is preliminary data.</text>
</comment>
<evidence type="ECO:0000259" key="7">
    <source>
        <dbReference type="Pfam" id="PF01048"/>
    </source>
</evidence>
<dbReference type="NCBIfam" id="TIGR01704">
    <property type="entry name" value="MTA_SAH-Nsdase"/>
    <property type="match status" value="1"/>
</dbReference>
<reference evidence="9" key="1">
    <citation type="journal article" date="2019" name="Int. J. Syst. Evol. Microbiol.">
        <title>The Global Catalogue of Microorganisms (GCM) 10K type strain sequencing project: providing services to taxonomists for standard genome sequencing and annotation.</title>
        <authorList>
            <consortium name="The Broad Institute Genomics Platform"/>
            <consortium name="The Broad Institute Genome Sequencing Center for Infectious Disease"/>
            <person name="Wu L."/>
            <person name="Ma J."/>
        </authorList>
    </citation>
    <scope>NUCLEOTIDE SEQUENCE [LARGE SCALE GENOMIC DNA]</scope>
    <source>
        <strain evidence="9">JCM 17810</strain>
    </source>
</reference>
<keyword evidence="4" id="KW-0378">Hydrolase</keyword>
<keyword evidence="5" id="KW-0486">Methionine biosynthesis</keyword>
<dbReference type="InterPro" id="IPR000845">
    <property type="entry name" value="Nucleoside_phosphorylase_d"/>
</dbReference>
<dbReference type="PANTHER" id="PTHR46832:SF1">
    <property type="entry name" value="5'-METHYLTHIOADENOSINE_S-ADENOSYLHOMOCYSTEINE NUCLEOSIDASE"/>
    <property type="match status" value="1"/>
</dbReference>
<accession>A0ABP8LGU4</accession>
<dbReference type="InterPro" id="IPR010049">
    <property type="entry name" value="MTA_SAH_Nsdase"/>
</dbReference>
<dbReference type="Proteomes" id="UP001500622">
    <property type="component" value="Unassembled WGS sequence"/>
</dbReference>
<keyword evidence="3" id="KW-0028">Amino-acid biosynthesis</keyword>
<proteinExistence type="predicted"/>
<evidence type="ECO:0000256" key="2">
    <source>
        <dbReference type="ARBA" id="ARBA00011974"/>
    </source>
</evidence>
<dbReference type="Gene3D" id="3.40.50.1580">
    <property type="entry name" value="Nucleoside phosphorylase domain"/>
    <property type="match status" value="1"/>
</dbReference>
<dbReference type="CDD" id="cd09008">
    <property type="entry name" value="MTAN"/>
    <property type="match status" value="1"/>
</dbReference>
<evidence type="ECO:0000256" key="4">
    <source>
        <dbReference type="ARBA" id="ARBA00022801"/>
    </source>
</evidence>
<gene>
    <name evidence="8" type="primary">mtnN</name>
    <name evidence="8" type="ORF">GCM10023169_31820</name>
</gene>
<dbReference type="PANTHER" id="PTHR46832">
    <property type="entry name" value="5'-METHYLTHIOADENOSINE/S-ADENOSYLHOMOCYSTEINE NUCLEOSIDASE"/>
    <property type="match status" value="1"/>
</dbReference>
<feature type="domain" description="Nucleoside phosphorylase" evidence="7">
    <location>
        <begin position="30"/>
        <end position="251"/>
    </location>
</feature>
<evidence type="ECO:0000256" key="5">
    <source>
        <dbReference type="ARBA" id="ARBA00023167"/>
    </source>
</evidence>
<dbReference type="Pfam" id="PF01048">
    <property type="entry name" value="PNP_UDP_1"/>
    <property type="match status" value="1"/>
</dbReference>
<dbReference type="EC" id="3.2.2.9" evidence="2"/>
<feature type="region of interest" description="Disordered" evidence="6">
    <location>
        <begin position="1"/>
        <end position="23"/>
    </location>
</feature>
<name>A0ABP8LGU4_9MICO</name>
<evidence type="ECO:0000313" key="9">
    <source>
        <dbReference type="Proteomes" id="UP001500622"/>
    </source>
</evidence>
<dbReference type="InterPro" id="IPR035994">
    <property type="entry name" value="Nucleoside_phosphorylase_sf"/>
</dbReference>
<keyword evidence="9" id="KW-1185">Reference proteome</keyword>
<evidence type="ECO:0000256" key="1">
    <source>
        <dbReference type="ARBA" id="ARBA00004945"/>
    </source>
</evidence>
<protein>
    <recommendedName>
        <fullName evidence="2">adenosylhomocysteine nucleosidase</fullName>
        <ecNumber evidence="2">3.2.2.9</ecNumber>
    </recommendedName>
</protein>
<dbReference type="EMBL" id="BAABGN010000012">
    <property type="protein sequence ID" value="GAA4429449.1"/>
    <property type="molecule type" value="Genomic_DNA"/>
</dbReference>
<organism evidence="8 9">
    <name type="scientific">Georgenia halophila</name>
    <dbReference type="NCBI Taxonomy" id="620889"/>
    <lineage>
        <taxon>Bacteria</taxon>
        <taxon>Bacillati</taxon>
        <taxon>Actinomycetota</taxon>
        <taxon>Actinomycetes</taxon>
        <taxon>Micrococcales</taxon>
        <taxon>Bogoriellaceae</taxon>
        <taxon>Georgenia</taxon>
    </lineage>
</organism>